<dbReference type="Proteomes" id="UP000664417">
    <property type="component" value="Unassembled WGS sequence"/>
</dbReference>
<dbReference type="RefSeq" id="WP_207860498.1">
    <property type="nucleotide sequence ID" value="NZ_JAFREP010000017.1"/>
</dbReference>
<proteinExistence type="predicted"/>
<name>A0A8J7QAL8_9BACT</name>
<evidence type="ECO:0000256" key="1">
    <source>
        <dbReference type="SAM" id="MobiDB-lite"/>
    </source>
</evidence>
<dbReference type="AlphaFoldDB" id="A0A8J7QAL8"/>
<feature type="compositionally biased region" description="Basic and acidic residues" evidence="1">
    <location>
        <begin position="1"/>
        <end position="27"/>
    </location>
</feature>
<dbReference type="EMBL" id="JAFREP010000017">
    <property type="protein sequence ID" value="MBO1320544.1"/>
    <property type="molecule type" value="Genomic_DNA"/>
</dbReference>
<sequence>MEQKANLKAEIKPEASIRPRDVEDKPLDQWGSDSEWGEQLKWGLMKSYQDRINAEMGL</sequence>
<evidence type="ECO:0000313" key="3">
    <source>
        <dbReference type="Proteomes" id="UP000664417"/>
    </source>
</evidence>
<organism evidence="2 3">
    <name type="scientific">Acanthopleuribacter pedis</name>
    <dbReference type="NCBI Taxonomy" id="442870"/>
    <lineage>
        <taxon>Bacteria</taxon>
        <taxon>Pseudomonadati</taxon>
        <taxon>Acidobacteriota</taxon>
        <taxon>Holophagae</taxon>
        <taxon>Acanthopleuribacterales</taxon>
        <taxon>Acanthopleuribacteraceae</taxon>
        <taxon>Acanthopleuribacter</taxon>
    </lineage>
</organism>
<keyword evidence="3" id="KW-1185">Reference proteome</keyword>
<evidence type="ECO:0000313" key="2">
    <source>
        <dbReference type="EMBL" id="MBO1320544.1"/>
    </source>
</evidence>
<reference evidence="2" key="1">
    <citation type="submission" date="2021-03" db="EMBL/GenBank/DDBJ databases">
        <authorList>
            <person name="Wang G."/>
        </authorList>
    </citation>
    <scope>NUCLEOTIDE SEQUENCE</scope>
    <source>
        <strain evidence="2">KCTC 12899</strain>
    </source>
</reference>
<accession>A0A8J7QAL8</accession>
<gene>
    <name evidence="2" type="ORF">J3U88_18855</name>
</gene>
<feature type="region of interest" description="Disordered" evidence="1">
    <location>
        <begin position="1"/>
        <end position="33"/>
    </location>
</feature>
<comment type="caution">
    <text evidence="2">The sequence shown here is derived from an EMBL/GenBank/DDBJ whole genome shotgun (WGS) entry which is preliminary data.</text>
</comment>
<protein>
    <submittedName>
        <fullName evidence="2">Uncharacterized protein</fullName>
    </submittedName>
</protein>